<keyword evidence="7" id="KW-1185">Reference proteome</keyword>
<dbReference type="PANTHER" id="PTHR30097">
    <property type="entry name" value="CATION EFFLUX SYSTEM PROTEIN CUSB"/>
    <property type="match status" value="1"/>
</dbReference>
<proteinExistence type="predicted"/>
<feature type="domain" description="CzcB-like C-terminal circularly permuted SH3-like" evidence="5">
    <location>
        <begin position="364"/>
        <end position="423"/>
    </location>
</feature>
<dbReference type="EMBL" id="BMYZ01000001">
    <property type="protein sequence ID" value="GGY63723.1"/>
    <property type="molecule type" value="Genomic_DNA"/>
</dbReference>
<evidence type="ECO:0000313" key="7">
    <source>
        <dbReference type="Proteomes" id="UP000619761"/>
    </source>
</evidence>
<feature type="domain" description="CzcB-like barrel-sandwich hybrid" evidence="4">
    <location>
        <begin position="209"/>
        <end position="269"/>
    </location>
</feature>
<dbReference type="Pfam" id="PF25975">
    <property type="entry name" value="CzcB_C"/>
    <property type="match status" value="1"/>
</dbReference>
<dbReference type="Pfam" id="PF25971">
    <property type="entry name" value="CzcB_N"/>
    <property type="match status" value="1"/>
</dbReference>
<evidence type="ECO:0000313" key="6">
    <source>
        <dbReference type="EMBL" id="GGY63723.1"/>
    </source>
</evidence>
<dbReference type="SUPFAM" id="SSF51230">
    <property type="entry name" value="Single hybrid motif"/>
    <property type="match status" value="1"/>
</dbReference>
<dbReference type="InterPro" id="IPR058646">
    <property type="entry name" value="CzcB_N"/>
</dbReference>
<dbReference type="PROSITE" id="PS51257">
    <property type="entry name" value="PROKAR_LIPOPROTEIN"/>
    <property type="match status" value="1"/>
</dbReference>
<feature type="domain" description="CzcB N-terminal" evidence="3">
    <location>
        <begin position="66"/>
        <end position="162"/>
    </location>
</feature>
<name>A0ABQ3AT50_9GAMM</name>
<evidence type="ECO:0000256" key="1">
    <source>
        <dbReference type="ARBA" id="ARBA00022448"/>
    </source>
</evidence>
<evidence type="ECO:0000259" key="3">
    <source>
        <dbReference type="Pfam" id="PF25971"/>
    </source>
</evidence>
<organism evidence="6 7">
    <name type="scientific">Cellvibrio zantedeschiae</name>
    <dbReference type="NCBI Taxonomy" id="1237077"/>
    <lineage>
        <taxon>Bacteria</taxon>
        <taxon>Pseudomonadati</taxon>
        <taxon>Pseudomonadota</taxon>
        <taxon>Gammaproteobacteria</taxon>
        <taxon>Cellvibrionales</taxon>
        <taxon>Cellvibrionaceae</taxon>
        <taxon>Cellvibrio</taxon>
    </lineage>
</organism>
<dbReference type="CDD" id="cd06850">
    <property type="entry name" value="biotinyl_domain"/>
    <property type="match status" value="1"/>
</dbReference>
<sequence length="435" mass="47637">MKLLFEKIFTSKYRISSKIFALIIFASISACSEKHNDHAGHGSEGHGSAEHESGGQTDIVKGPHKGRLLSDGDFSVELAIFERGVPPEYRAWATDDGDAIAPKDWQLSVELSRLSATPTAAKSNKLTFLPQDDFLRGQGEVQEPHSFDVSVTATYKNKKHQWKFSSYEGRVQLSAALAKESGVTTAIATAGNLKQTIKLYGQALPDPVRVSHIQARYPGVIRAVKATIGDKVKVGDVLASVESNESLRQYNITAPISGTIIERHANPDEFTGEKILFTLVDYSQLEAHLHAFPAQTNKLKAGQSVLLEGEGRSALSNIESLTSHEDGASTLIAHIPLPNHENDWVPNQSLEGTITLAEIPVALRIDNRALQNFRDWQVVFVQVGDTYEIRPLELGQTDGEFTEVINGLNPGDHYVVDNSYLLKADLEKSGASHDH</sequence>
<accession>A0ABQ3AT50</accession>
<dbReference type="InterPro" id="IPR058647">
    <property type="entry name" value="BSH_CzcB-like"/>
</dbReference>
<reference evidence="7" key="1">
    <citation type="journal article" date="2019" name="Int. J. Syst. Evol. Microbiol.">
        <title>The Global Catalogue of Microorganisms (GCM) 10K type strain sequencing project: providing services to taxonomists for standard genome sequencing and annotation.</title>
        <authorList>
            <consortium name="The Broad Institute Genomics Platform"/>
            <consortium name="The Broad Institute Genome Sequencing Center for Infectious Disease"/>
            <person name="Wu L."/>
            <person name="Ma J."/>
        </authorList>
    </citation>
    <scope>NUCLEOTIDE SEQUENCE [LARGE SCALE GENOMIC DNA]</scope>
    <source>
        <strain evidence="7">KCTC 32239</strain>
    </source>
</reference>
<evidence type="ECO:0000256" key="2">
    <source>
        <dbReference type="SAM" id="MobiDB-lite"/>
    </source>
</evidence>
<dbReference type="Proteomes" id="UP000619761">
    <property type="component" value="Unassembled WGS sequence"/>
</dbReference>
<feature type="compositionally biased region" description="Basic and acidic residues" evidence="2">
    <location>
        <begin position="35"/>
        <end position="53"/>
    </location>
</feature>
<gene>
    <name evidence="6" type="ORF">GCM10011613_04290</name>
</gene>
<protein>
    <submittedName>
        <fullName evidence="6">Cation efflux system protein</fullName>
    </submittedName>
</protein>
<dbReference type="PANTHER" id="PTHR30097:SF4">
    <property type="entry name" value="SLR6042 PROTEIN"/>
    <property type="match status" value="1"/>
</dbReference>
<dbReference type="RefSeq" id="WP_189415654.1">
    <property type="nucleotide sequence ID" value="NZ_BMYZ01000001.1"/>
</dbReference>
<evidence type="ECO:0000259" key="4">
    <source>
        <dbReference type="Pfam" id="PF25973"/>
    </source>
</evidence>
<feature type="region of interest" description="Disordered" evidence="2">
    <location>
        <begin position="35"/>
        <end position="62"/>
    </location>
</feature>
<dbReference type="InterPro" id="IPR058649">
    <property type="entry name" value="CzcB_C"/>
</dbReference>
<dbReference type="Gene3D" id="2.40.420.20">
    <property type="match status" value="1"/>
</dbReference>
<dbReference type="InterPro" id="IPR051909">
    <property type="entry name" value="MFP_Cation_Efflux"/>
</dbReference>
<keyword evidence="1" id="KW-0813">Transport</keyword>
<dbReference type="Pfam" id="PF25973">
    <property type="entry name" value="BSH_CzcB"/>
    <property type="match status" value="1"/>
</dbReference>
<comment type="caution">
    <text evidence="6">The sequence shown here is derived from an EMBL/GenBank/DDBJ whole genome shotgun (WGS) entry which is preliminary data.</text>
</comment>
<dbReference type="Gene3D" id="2.40.50.100">
    <property type="match status" value="1"/>
</dbReference>
<evidence type="ECO:0000259" key="5">
    <source>
        <dbReference type="Pfam" id="PF25975"/>
    </source>
</evidence>
<dbReference type="InterPro" id="IPR011053">
    <property type="entry name" value="Single_hybrid_motif"/>
</dbReference>